<dbReference type="AlphaFoldDB" id="A0A853B4H1"/>
<feature type="transmembrane region" description="Helical" evidence="1">
    <location>
        <begin position="40"/>
        <end position="58"/>
    </location>
</feature>
<accession>A0A853B4H1</accession>
<comment type="caution">
    <text evidence="2">The sequence shown here is derived from an EMBL/GenBank/DDBJ whole genome shotgun (WGS) entry which is preliminary data.</text>
</comment>
<organism evidence="2 3">
    <name type="scientific">Amycolatopsis endophytica</name>
    <dbReference type="NCBI Taxonomy" id="860233"/>
    <lineage>
        <taxon>Bacteria</taxon>
        <taxon>Bacillati</taxon>
        <taxon>Actinomycetota</taxon>
        <taxon>Actinomycetes</taxon>
        <taxon>Pseudonocardiales</taxon>
        <taxon>Pseudonocardiaceae</taxon>
        <taxon>Amycolatopsis</taxon>
    </lineage>
</organism>
<protein>
    <recommendedName>
        <fullName evidence="4">DUF3592 domain-containing protein</fullName>
    </recommendedName>
</protein>
<sequence length="195" mass="20025">MVLDIAGRLGIRTGRLVAPTGIAATIAGAALFVLPPHSTLAAIALGLAGIAAFALGTARQAHGRWWALAAGAISAALLFAALTVAGRGIALHAFGTAETCTVTDRTMNETGVRYHHYGFVHTLTCETGTRTLRTDPGDRAATGSTVTLLTDRGGLLEPDFAARHPLLLEVPAVLAGIALTTATIVLARRSVRSAN</sequence>
<dbReference type="EMBL" id="JACCFK010000001">
    <property type="protein sequence ID" value="NYI89722.1"/>
    <property type="molecule type" value="Genomic_DNA"/>
</dbReference>
<feature type="transmembrane region" description="Helical" evidence="1">
    <location>
        <begin position="16"/>
        <end position="34"/>
    </location>
</feature>
<feature type="transmembrane region" description="Helical" evidence="1">
    <location>
        <begin position="166"/>
        <end position="187"/>
    </location>
</feature>
<name>A0A853B4H1_9PSEU</name>
<evidence type="ECO:0000313" key="3">
    <source>
        <dbReference type="Proteomes" id="UP000549616"/>
    </source>
</evidence>
<dbReference type="Proteomes" id="UP000549616">
    <property type="component" value="Unassembled WGS sequence"/>
</dbReference>
<proteinExistence type="predicted"/>
<evidence type="ECO:0000313" key="2">
    <source>
        <dbReference type="EMBL" id="NYI89722.1"/>
    </source>
</evidence>
<keyword evidence="1" id="KW-0472">Membrane</keyword>
<gene>
    <name evidence="2" type="ORF">HNR02_003045</name>
</gene>
<evidence type="ECO:0008006" key="4">
    <source>
        <dbReference type="Google" id="ProtNLM"/>
    </source>
</evidence>
<keyword evidence="3" id="KW-1185">Reference proteome</keyword>
<reference evidence="2 3" key="1">
    <citation type="submission" date="2020-07" db="EMBL/GenBank/DDBJ databases">
        <title>Sequencing the genomes of 1000 actinobacteria strains.</title>
        <authorList>
            <person name="Klenk H.-P."/>
        </authorList>
    </citation>
    <scope>NUCLEOTIDE SEQUENCE [LARGE SCALE GENOMIC DNA]</scope>
    <source>
        <strain evidence="2 3">DSM 104006</strain>
    </source>
</reference>
<evidence type="ECO:0000256" key="1">
    <source>
        <dbReference type="SAM" id="Phobius"/>
    </source>
</evidence>
<feature type="transmembrane region" description="Helical" evidence="1">
    <location>
        <begin position="65"/>
        <end position="85"/>
    </location>
</feature>
<dbReference type="RefSeq" id="WP_179773837.1">
    <property type="nucleotide sequence ID" value="NZ_JACCFK010000001.1"/>
</dbReference>
<keyword evidence="1" id="KW-0812">Transmembrane</keyword>
<keyword evidence="1" id="KW-1133">Transmembrane helix</keyword>